<dbReference type="Pfam" id="PF02586">
    <property type="entry name" value="SRAP"/>
    <property type="match status" value="1"/>
</dbReference>
<name>A0A7K0J3R8_9ACTN</name>
<protein>
    <submittedName>
        <fullName evidence="1">SOS response-associated peptidase</fullName>
    </submittedName>
</protein>
<dbReference type="EMBL" id="VUMG01000001">
    <property type="protein sequence ID" value="MSS44573.1"/>
    <property type="molecule type" value="Genomic_DNA"/>
</dbReference>
<proteinExistence type="predicted"/>
<accession>A0A7K0J3R8</accession>
<dbReference type="SUPFAM" id="SSF143081">
    <property type="entry name" value="BB1717-like"/>
    <property type="match status" value="1"/>
</dbReference>
<dbReference type="InterPro" id="IPR003738">
    <property type="entry name" value="SRAP"/>
</dbReference>
<organism evidence="1 2">
    <name type="scientific">Cutibacterium porci</name>
    <dbReference type="NCBI Taxonomy" id="2605781"/>
    <lineage>
        <taxon>Bacteria</taxon>
        <taxon>Bacillati</taxon>
        <taxon>Actinomycetota</taxon>
        <taxon>Actinomycetes</taxon>
        <taxon>Propionibacteriales</taxon>
        <taxon>Propionibacteriaceae</taxon>
        <taxon>Cutibacterium</taxon>
    </lineage>
</organism>
<dbReference type="Gene3D" id="3.90.1680.10">
    <property type="entry name" value="SOS response associated peptidase-like"/>
    <property type="match status" value="1"/>
</dbReference>
<dbReference type="GO" id="GO:0106300">
    <property type="term" value="P:protein-DNA covalent cross-linking repair"/>
    <property type="evidence" value="ECO:0007669"/>
    <property type="project" value="InterPro"/>
</dbReference>
<dbReference type="AlphaFoldDB" id="A0A7K0J3R8"/>
<evidence type="ECO:0000313" key="1">
    <source>
        <dbReference type="EMBL" id="MSS44573.1"/>
    </source>
</evidence>
<evidence type="ECO:0000313" key="2">
    <source>
        <dbReference type="Proteomes" id="UP000466104"/>
    </source>
</evidence>
<dbReference type="InterPro" id="IPR036590">
    <property type="entry name" value="SRAP-like"/>
</dbReference>
<gene>
    <name evidence="1" type="ORF">FYJ43_00520</name>
</gene>
<reference evidence="1 2" key="1">
    <citation type="submission" date="2019-08" db="EMBL/GenBank/DDBJ databases">
        <title>In-depth cultivation of the pig gut microbiome towards novel bacterial diversity and tailored functional studies.</title>
        <authorList>
            <person name="Wylensek D."/>
            <person name="Hitch T.C.A."/>
            <person name="Clavel T."/>
        </authorList>
    </citation>
    <scope>NUCLEOTIDE SEQUENCE [LARGE SCALE GENOMIC DNA]</scope>
    <source>
        <strain evidence="1 2">WCA-380-WT-3A</strain>
    </source>
</reference>
<keyword evidence="2" id="KW-1185">Reference proteome</keyword>
<dbReference type="GO" id="GO:0003697">
    <property type="term" value="F:single-stranded DNA binding"/>
    <property type="evidence" value="ECO:0007669"/>
    <property type="project" value="InterPro"/>
</dbReference>
<dbReference type="Proteomes" id="UP000466104">
    <property type="component" value="Unassembled WGS sequence"/>
</dbReference>
<comment type="caution">
    <text evidence="1">The sequence shown here is derived from an EMBL/GenBank/DDBJ whole genome shotgun (WGS) entry which is preliminary data.</text>
</comment>
<sequence length="101" mass="11163">MATTRKIVTGFETTMTIITAPSRDAAGKVHDRMPVFLTEADSEEWLDPGRLNSVQARGLAAHIGQARETIARELRIDQVDRRINSVRTIDPADPLLIEPVA</sequence>